<name>A0A7T4R0M8_9GAMM</name>
<dbReference type="EMBL" id="CP066167">
    <property type="protein sequence ID" value="QQD18250.1"/>
    <property type="molecule type" value="Genomic_DNA"/>
</dbReference>
<feature type="transmembrane region" description="Helical" evidence="1">
    <location>
        <begin position="144"/>
        <end position="162"/>
    </location>
</feature>
<reference evidence="2 3" key="1">
    <citation type="submission" date="2020-12" db="EMBL/GenBank/DDBJ databases">
        <authorList>
            <person name="Shan Y."/>
        </authorList>
    </citation>
    <scope>NUCLEOTIDE SEQUENCE [LARGE SCALE GENOMIC DNA]</scope>
    <source>
        <strain evidence="3">csc3.9</strain>
    </source>
</reference>
<evidence type="ECO:0000313" key="2">
    <source>
        <dbReference type="EMBL" id="QQD18250.1"/>
    </source>
</evidence>
<dbReference type="Proteomes" id="UP000596063">
    <property type="component" value="Chromosome"/>
</dbReference>
<evidence type="ECO:0000256" key="1">
    <source>
        <dbReference type="SAM" id="Phobius"/>
    </source>
</evidence>
<feature type="transmembrane region" description="Helical" evidence="1">
    <location>
        <begin position="86"/>
        <end position="109"/>
    </location>
</feature>
<dbReference type="AlphaFoldDB" id="A0A7T4R0M8"/>
<keyword evidence="1" id="KW-1133">Transmembrane helix</keyword>
<gene>
    <name evidence="2" type="ORF">I6N98_18250</name>
</gene>
<dbReference type="Pfam" id="PF08592">
    <property type="entry name" value="Anthrone_oxy"/>
    <property type="match status" value="1"/>
</dbReference>
<sequence>MAAFVLVLVATPLLCALVAGFLFTYAVVVMPGFKVLEDRAFIRAFQVTDGVIQRGQPIFMVVWLGSVLGIMLSALLGLSRLHGVDLVALLLTGLGYLVGVQLPTIFIHLPLNKSLQAVDTELADAEDIARARSRFEDRWNRANGIRTAVAVLTTLLLMILLLRI</sequence>
<organism evidence="2 3">
    <name type="scientific">Spongiibacter nanhainus</name>
    <dbReference type="NCBI Taxonomy" id="2794344"/>
    <lineage>
        <taxon>Bacteria</taxon>
        <taxon>Pseudomonadati</taxon>
        <taxon>Pseudomonadota</taxon>
        <taxon>Gammaproteobacteria</taxon>
        <taxon>Cellvibrionales</taxon>
        <taxon>Spongiibacteraceae</taxon>
        <taxon>Spongiibacter</taxon>
    </lineage>
</organism>
<keyword evidence="1" id="KW-0472">Membrane</keyword>
<dbReference type="KEGG" id="snan:I6N98_18250"/>
<dbReference type="RefSeq" id="WP_198569748.1">
    <property type="nucleotide sequence ID" value="NZ_CP066167.1"/>
</dbReference>
<keyword evidence="1" id="KW-0812">Transmembrane</keyword>
<keyword evidence="3" id="KW-1185">Reference proteome</keyword>
<accession>A0A7T4R0M8</accession>
<protein>
    <submittedName>
        <fullName evidence="2">DUF1772 domain-containing protein</fullName>
    </submittedName>
</protein>
<dbReference type="InterPro" id="IPR013901">
    <property type="entry name" value="Anthrone_oxy"/>
</dbReference>
<feature type="transmembrane region" description="Helical" evidence="1">
    <location>
        <begin position="58"/>
        <end position="79"/>
    </location>
</feature>
<proteinExistence type="predicted"/>
<evidence type="ECO:0000313" key="3">
    <source>
        <dbReference type="Proteomes" id="UP000596063"/>
    </source>
</evidence>